<dbReference type="InterPro" id="IPR011989">
    <property type="entry name" value="ARM-like"/>
</dbReference>
<proteinExistence type="inferred from homology"/>
<dbReference type="PANTHER" id="PTHR10997:SF9">
    <property type="entry name" value="IMPORTIN-9"/>
    <property type="match status" value="1"/>
</dbReference>
<evidence type="ECO:0000259" key="8">
    <source>
        <dbReference type="PROSITE" id="PS50166"/>
    </source>
</evidence>
<feature type="domain" description="Importin N-terminal" evidence="8">
    <location>
        <begin position="23"/>
        <end position="99"/>
    </location>
</feature>
<dbReference type="InterPro" id="IPR016024">
    <property type="entry name" value="ARM-type_fold"/>
</dbReference>
<protein>
    <recommendedName>
        <fullName evidence="8">Importin N-terminal domain-containing protein</fullName>
    </recommendedName>
</protein>
<dbReference type="Proteomes" id="UP000780801">
    <property type="component" value="Unassembled WGS sequence"/>
</dbReference>
<evidence type="ECO:0000313" key="10">
    <source>
        <dbReference type="Proteomes" id="UP000780801"/>
    </source>
</evidence>
<dbReference type="Pfam" id="PF25018">
    <property type="entry name" value="HEAT_IPO9_c"/>
    <property type="match status" value="1"/>
</dbReference>
<feature type="region of interest" description="Disordered" evidence="7">
    <location>
        <begin position="940"/>
        <end position="989"/>
    </location>
</feature>
<keyword evidence="5" id="KW-0539">Nucleus</keyword>
<dbReference type="PANTHER" id="PTHR10997">
    <property type="entry name" value="IMPORTIN-7, 8, 11"/>
    <property type="match status" value="1"/>
</dbReference>
<evidence type="ECO:0000256" key="7">
    <source>
        <dbReference type="SAM" id="MobiDB-lite"/>
    </source>
</evidence>
<organism evidence="9 10">
    <name type="scientific">Lunasporangiospora selenospora</name>
    <dbReference type="NCBI Taxonomy" id="979761"/>
    <lineage>
        <taxon>Eukaryota</taxon>
        <taxon>Fungi</taxon>
        <taxon>Fungi incertae sedis</taxon>
        <taxon>Mucoromycota</taxon>
        <taxon>Mortierellomycotina</taxon>
        <taxon>Mortierellomycetes</taxon>
        <taxon>Mortierellales</taxon>
        <taxon>Mortierellaceae</taxon>
        <taxon>Lunasporangiospora</taxon>
    </lineage>
</organism>
<name>A0A9P6KFT8_9FUNG</name>
<comment type="subcellular location">
    <subcellularLocation>
        <location evidence="1">Nucleus envelope</location>
    </subcellularLocation>
</comment>
<evidence type="ECO:0000313" key="9">
    <source>
        <dbReference type="EMBL" id="KAF9583313.1"/>
    </source>
</evidence>
<dbReference type="EMBL" id="JAABOA010000739">
    <property type="protein sequence ID" value="KAF9583313.1"/>
    <property type="molecule type" value="Genomic_DNA"/>
</dbReference>
<dbReference type="Gene3D" id="1.25.10.10">
    <property type="entry name" value="Leucine-rich Repeat Variant"/>
    <property type="match status" value="1"/>
</dbReference>
<dbReference type="GO" id="GO:0031267">
    <property type="term" value="F:small GTPase binding"/>
    <property type="evidence" value="ECO:0007669"/>
    <property type="project" value="InterPro"/>
</dbReference>
<evidence type="ECO:0000256" key="3">
    <source>
        <dbReference type="ARBA" id="ARBA00022448"/>
    </source>
</evidence>
<sequence>MDQAVLQTLTDTLSTDANTRIAAELQLKRLQTEAEYSISLSKLALTTECGTAQRHSAAVLLKSYIDLQWSVKSPKFRGPEPPAEAKAITRATIIRGLSDPISRIRVSCVGLSYMCRVMLYTESSPDLNLGHLPAYVVSKIAHLDWPDSWPELLDTLVHHLKSGSADEVHGTMRVLSEFVSKDITHVQMPSIAPVLFPELLRILTSEQLYSHATRSRCVMIFRHAVEMLYTIKEEHPDIINTYLRPIIKQWSDVFMAILNKWTPGNPETEVVEWGLKTEILKCINLTMQGFPKFMTPYLLPALSAVWQDMVYLRPRFLKENVAFNPDSSAYGIQDSDGDSIGFESYLNVQFEFFQAACHRRKLTQTVFLGVDGKSGILLELVYNLLSFIQMTDDQAELWDSDPNQFIADEEDESCSFNVRIAAQDLFQTLVGYYEDGTMTALGQCIMQEATLSLNEKAKGNRNWWRPLESCLVTVGLVSDILCDDFNSKKVSSIDVGTLFDHIVLANLSSHDFPFLQGRCFIFASQFAQILPSKLAAQYVSAAVEAIFKAPSPVVKVSSLKALNNFTQYMDKKYIAPFQRSIIQGVAPLIEITTEETLSLIFRTLILTSKIDERVTGEYESILGPLVLEAWAKYPAENSTSGDIMDFFDILAGNPFVHASLNERALPTLVQIIAIENPNRPMVSSAIDLLRSLIVGCPTSLPDGYVARFYPHLMSVLLNTEDRDILQRGQECLKALIQKDVGQVAGWRDAASGKTGLELLLMFIAKLLNPSQTESAALHVGGLISKLIRRGGDLDSSIIPGLLNAITARLVDAKLPSFIQPLIIVFAQLCLNQHEVVINFLSGIDINGRNGLEIVLSTWLTNHLDFQGHYYQKVSAVALTKVFMSEDPRVGAVQVRGDPIVSESTRVTTRSKAKMTPNQYKATTVPVKIIKLLSIDLTNKVEEEDAGTESSDFEGGDDEDDEVDYPAEGGSGTNTSRPNANKGGSDKYAHLSDLLDGADEEGDEDESDPDILSDPIYQLDIRLFLVEFFRQCIQQNSRAFVQCVTELSEVEKRTLQSLLEN</sequence>
<dbReference type="OrthoDB" id="431626at2759"/>
<evidence type="ECO:0000256" key="4">
    <source>
        <dbReference type="ARBA" id="ARBA00022927"/>
    </source>
</evidence>
<evidence type="ECO:0000256" key="2">
    <source>
        <dbReference type="ARBA" id="ARBA00010907"/>
    </source>
</evidence>
<reference evidence="9" key="1">
    <citation type="journal article" date="2020" name="Fungal Divers.">
        <title>Resolving the Mortierellaceae phylogeny through synthesis of multi-gene phylogenetics and phylogenomics.</title>
        <authorList>
            <person name="Vandepol N."/>
            <person name="Liber J."/>
            <person name="Desiro A."/>
            <person name="Na H."/>
            <person name="Kennedy M."/>
            <person name="Barry K."/>
            <person name="Grigoriev I.V."/>
            <person name="Miller A.N."/>
            <person name="O'Donnell K."/>
            <person name="Stajich J.E."/>
            <person name="Bonito G."/>
        </authorList>
    </citation>
    <scope>NUCLEOTIDE SEQUENCE</scope>
    <source>
        <strain evidence="9">KOD1015</strain>
    </source>
</reference>
<dbReference type="InterPro" id="IPR000225">
    <property type="entry name" value="Armadillo"/>
</dbReference>
<accession>A0A9P6KFT8</accession>
<evidence type="ECO:0000256" key="6">
    <source>
        <dbReference type="PROSITE-ProRule" id="PRU00259"/>
    </source>
</evidence>
<dbReference type="PROSITE" id="PS50176">
    <property type="entry name" value="ARM_REPEAT"/>
    <property type="match status" value="1"/>
</dbReference>
<dbReference type="SUPFAM" id="SSF48371">
    <property type="entry name" value="ARM repeat"/>
    <property type="match status" value="1"/>
</dbReference>
<dbReference type="InterPro" id="IPR001494">
    <property type="entry name" value="Importin-beta_N"/>
</dbReference>
<dbReference type="InterPro" id="IPR056840">
    <property type="entry name" value="HEAT_IPO9_central"/>
</dbReference>
<comment type="similarity">
    <text evidence="2">Belongs to the importin beta family. Importin beta-1 subfamily.</text>
</comment>
<evidence type="ECO:0000256" key="1">
    <source>
        <dbReference type="ARBA" id="ARBA00004259"/>
    </source>
</evidence>
<dbReference type="Pfam" id="PF03810">
    <property type="entry name" value="IBN_N"/>
    <property type="match status" value="1"/>
</dbReference>
<keyword evidence="4" id="KW-0653">Protein transport</keyword>
<dbReference type="GO" id="GO:0005829">
    <property type="term" value="C:cytosol"/>
    <property type="evidence" value="ECO:0007669"/>
    <property type="project" value="TreeGrafter"/>
</dbReference>
<feature type="compositionally biased region" description="Acidic residues" evidence="7">
    <location>
        <begin position="941"/>
        <end position="964"/>
    </location>
</feature>
<gene>
    <name evidence="9" type="ORF">BGW38_009768</name>
</gene>
<keyword evidence="10" id="KW-1185">Reference proteome</keyword>
<dbReference type="AlphaFoldDB" id="A0A9P6KFT8"/>
<feature type="repeat" description="ARM" evidence="6">
    <location>
        <begin position="663"/>
        <end position="692"/>
    </location>
</feature>
<evidence type="ECO:0000256" key="5">
    <source>
        <dbReference type="ARBA" id="ARBA00023242"/>
    </source>
</evidence>
<comment type="caution">
    <text evidence="9">The sequence shown here is derived from an EMBL/GenBank/DDBJ whole genome shotgun (WGS) entry which is preliminary data.</text>
</comment>
<keyword evidence="3" id="KW-0813">Transport</keyword>
<dbReference type="GO" id="GO:0005635">
    <property type="term" value="C:nuclear envelope"/>
    <property type="evidence" value="ECO:0007669"/>
    <property type="project" value="UniProtKB-SubCell"/>
</dbReference>
<dbReference type="PROSITE" id="PS50166">
    <property type="entry name" value="IMPORTIN_B_NT"/>
    <property type="match status" value="1"/>
</dbReference>
<dbReference type="SMART" id="SM00913">
    <property type="entry name" value="IBN_N"/>
    <property type="match status" value="1"/>
</dbReference>
<dbReference type="GO" id="GO:0006606">
    <property type="term" value="P:protein import into nucleus"/>
    <property type="evidence" value="ECO:0007669"/>
    <property type="project" value="TreeGrafter"/>
</dbReference>